<keyword evidence="5 7" id="KW-0472">Membrane</keyword>
<keyword evidence="2" id="KW-1003">Cell membrane</keyword>
<keyword evidence="4 7" id="KW-1133">Transmembrane helix</keyword>
<comment type="caution">
    <text evidence="9">The sequence shown here is derived from an EMBL/GenBank/DDBJ whole genome shotgun (WGS) entry which is preliminary data.</text>
</comment>
<evidence type="ECO:0000256" key="7">
    <source>
        <dbReference type="SAM" id="Phobius"/>
    </source>
</evidence>
<keyword evidence="10" id="KW-1185">Reference proteome</keyword>
<dbReference type="InterPro" id="IPR050250">
    <property type="entry name" value="Macrolide_Exporter_MacB"/>
</dbReference>
<evidence type="ECO:0000256" key="2">
    <source>
        <dbReference type="ARBA" id="ARBA00022475"/>
    </source>
</evidence>
<feature type="domain" description="ABC3 transporter permease C-terminal" evidence="8">
    <location>
        <begin position="569"/>
        <end position="675"/>
    </location>
</feature>
<comment type="subcellular location">
    <subcellularLocation>
        <location evidence="1">Cell membrane</location>
        <topology evidence="1">Multi-pass membrane protein</topology>
    </subcellularLocation>
</comment>
<evidence type="ECO:0000259" key="8">
    <source>
        <dbReference type="Pfam" id="PF02687"/>
    </source>
</evidence>
<dbReference type="PANTHER" id="PTHR30572:SF4">
    <property type="entry name" value="ABC TRANSPORTER PERMEASE YTRF"/>
    <property type="match status" value="1"/>
</dbReference>
<keyword evidence="3 7" id="KW-0812">Transmembrane</keyword>
<dbReference type="InterPro" id="IPR003838">
    <property type="entry name" value="ABC3_permease_C"/>
</dbReference>
<accession>A0ABV9GKS6</accession>
<dbReference type="EMBL" id="JBHSFW010000001">
    <property type="protein sequence ID" value="MFC4617790.1"/>
    <property type="molecule type" value="Genomic_DNA"/>
</dbReference>
<feature type="transmembrane region" description="Helical" evidence="7">
    <location>
        <begin position="612"/>
        <end position="635"/>
    </location>
</feature>
<feature type="transmembrane region" description="Helical" evidence="7">
    <location>
        <begin position="839"/>
        <end position="865"/>
    </location>
</feature>
<evidence type="ECO:0000256" key="4">
    <source>
        <dbReference type="ARBA" id="ARBA00022989"/>
    </source>
</evidence>
<evidence type="ECO:0000256" key="5">
    <source>
        <dbReference type="ARBA" id="ARBA00023136"/>
    </source>
</evidence>
<evidence type="ECO:0000313" key="10">
    <source>
        <dbReference type="Proteomes" id="UP001596022"/>
    </source>
</evidence>
<dbReference type="Pfam" id="PF02687">
    <property type="entry name" value="FtsX"/>
    <property type="match status" value="2"/>
</dbReference>
<comment type="similarity">
    <text evidence="6">Belongs to the ABC-4 integral membrane protein family.</text>
</comment>
<feature type="transmembrane region" description="Helical" evidence="7">
    <location>
        <begin position="16"/>
        <end position="35"/>
    </location>
</feature>
<feature type="domain" description="ABC3 transporter permease C-terminal" evidence="8">
    <location>
        <begin position="759"/>
        <end position="869"/>
    </location>
</feature>
<feature type="transmembrane region" description="Helical" evidence="7">
    <location>
        <begin position="564"/>
        <end position="591"/>
    </location>
</feature>
<dbReference type="RefSeq" id="WP_376844815.1">
    <property type="nucleotide sequence ID" value="NZ_JBHSFW010000001.1"/>
</dbReference>
<feature type="transmembrane region" description="Helical" evidence="7">
    <location>
        <begin position="713"/>
        <end position="736"/>
    </location>
</feature>
<evidence type="ECO:0000256" key="3">
    <source>
        <dbReference type="ARBA" id="ARBA00022692"/>
    </source>
</evidence>
<evidence type="ECO:0000256" key="1">
    <source>
        <dbReference type="ARBA" id="ARBA00004651"/>
    </source>
</evidence>
<protein>
    <submittedName>
        <fullName evidence="9">ABC transporter permease</fullName>
    </submittedName>
</protein>
<feature type="transmembrane region" description="Helical" evidence="7">
    <location>
        <begin position="804"/>
        <end position="827"/>
    </location>
</feature>
<evidence type="ECO:0000313" key="9">
    <source>
        <dbReference type="EMBL" id="MFC4617790.1"/>
    </source>
</evidence>
<feature type="transmembrane region" description="Helical" evidence="7">
    <location>
        <begin position="641"/>
        <end position="664"/>
    </location>
</feature>
<sequence>MLRFIWRNWLRHKERFILMLIGALIISSGLSYLLGLSETSQGTIVDILKKNWKAQYHILVRPLGSRSPTENQELLSPNYLSGLNGGITVDQWNEIKKMKDIDVAAPLATIGYANYVISYLPDHMNLSPDGIYRISLNIKSNNGAKTNVYHETYYIKGNRSQVNRMKVSGYLLLAGIDPDEESKLVGLNQSILKNGNSRYFTDRDKSTISYIDSPDDTYPPNKDYDFPVIINNRVFNDTSYEYNYEKLNMTASELKEFRETEKKENKIIETMDDQKKWTLIDHLWKSFDHIKGESVAKYTYRSQDYYSILLKKMSDQPIADKNFDGQIESNFTISNFFTVGGVNYRDVKSPFPERWPYGYDVLPAKSNTNIVNYDNRFKDGYRNIKWFWNYDSSNATINVLNPKVIGVFDTKKLHIAKNPLTKLPMETYRPPTAELVLDEQKRPVNPPVTILPDDLPTGFLQEPPSMLTTIDAATQILGEKPISSIRVKVKGVNDLSKASQDKLEKVAKEIEQKTGLITDITLGSSPEPTLLHIPASGKKSALGWVEMPWIHLGTTFTIYKETNVGFSGIIASVMLVAVAFVFATNLVSFLARRKEFAILLAIGWRPSQLVRMVFSESLMIGAFVAMIAWIIEAVYFLSNPAAFSIVRFILVGLLGLVIYLLGAVGPSLLASRLKPYEAITTGEVRATSRRVFKSAGLVGMSINHLMGKVKRNLLSVFSMAFPTMLLAFFLFVSIRMKGVLYTTWLGQYAALHVTTSHYIAMGVALVIAILTTAEIMWQNVVERKPEIAILKAVGWRHRNVRGLVLLEGLWVGVAAGLISILLSLALIGLMYHQFPIKSLWLILVTGGVPLAVGILGSIIPAEVAVRTNPLQAMNR</sequence>
<evidence type="ECO:0000256" key="6">
    <source>
        <dbReference type="ARBA" id="ARBA00038076"/>
    </source>
</evidence>
<gene>
    <name evidence="9" type="ORF">ACFO4N_03500</name>
</gene>
<feature type="transmembrane region" description="Helical" evidence="7">
    <location>
        <begin position="756"/>
        <end position="777"/>
    </location>
</feature>
<reference evidence="10" key="1">
    <citation type="journal article" date="2019" name="Int. J. Syst. Evol. Microbiol.">
        <title>The Global Catalogue of Microorganisms (GCM) 10K type strain sequencing project: providing services to taxonomists for standard genome sequencing and annotation.</title>
        <authorList>
            <consortium name="The Broad Institute Genomics Platform"/>
            <consortium name="The Broad Institute Genome Sequencing Center for Infectious Disease"/>
            <person name="Wu L."/>
            <person name="Ma J."/>
        </authorList>
    </citation>
    <scope>NUCLEOTIDE SEQUENCE [LARGE SCALE GENOMIC DNA]</scope>
    <source>
        <strain evidence="10">CGMCC 1.16306</strain>
    </source>
</reference>
<organism evidence="9 10">
    <name type="scientific">Camelliibacillus cellulosilyticus</name>
    <dbReference type="NCBI Taxonomy" id="2174486"/>
    <lineage>
        <taxon>Bacteria</taxon>
        <taxon>Bacillati</taxon>
        <taxon>Bacillota</taxon>
        <taxon>Bacilli</taxon>
        <taxon>Bacillales</taxon>
        <taxon>Sporolactobacillaceae</taxon>
        <taxon>Camelliibacillus</taxon>
    </lineage>
</organism>
<proteinExistence type="inferred from homology"/>
<dbReference type="PANTHER" id="PTHR30572">
    <property type="entry name" value="MEMBRANE COMPONENT OF TRANSPORTER-RELATED"/>
    <property type="match status" value="1"/>
</dbReference>
<dbReference type="Proteomes" id="UP001596022">
    <property type="component" value="Unassembled WGS sequence"/>
</dbReference>
<name>A0ABV9GKS6_9BACL</name>